<accession>A0AAW6A932</accession>
<evidence type="ECO:0000313" key="2">
    <source>
        <dbReference type="Proteomes" id="UP001212327"/>
    </source>
</evidence>
<dbReference type="AlphaFoldDB" id="A0AAW6A932"/>
<proteinExistence type="predicted"/>
<gene>
    <name evidence="1" type="ORF">PGA78_12825</name>
</gene>
<comment type="caution">
    <text evidence="1">The sequence shown here is derived from an EMBL/GenBank/DDBJ whole genome shotgun (WGS) entry which is preliminary data.</text>
</comment>
<dbReference type="EMBL" id="JAQLSF010000001">
    <property type="protein sequence ID" value="MDB1565622.1"/>
    <property type="molecule type" value="Genomic_DNA"/>
</dbReference>
<dbReference type="Proteomes" id="UP001212327">
    <property type="component" value="Unassembled WGS sequence"/>
</dbReference>
<dbReference type="RefSeq" id="WP_003606599.1">
    <property type="nucleotide sequence ID" value="NZ_AFYU01000025.1"/>
</dbReference>
<evidence type="ECO:0000313" key="1">
    <source>
        <dbReference type="EMBL" id="MDB1565622.1"/>
    </source>
</evidence>
<sequence>MSEQTEHMLPDIISKALALPVVRVDRRTFLTKLFPHATEVELMSILKDGPQAVYTLEQLTKVARHVVMHDTEKTSAISFAAGLPSNIAVAAGTGTADLVQYYGFALRMAQKVAYIYGQENLFTEEGTLSEDGERDVMIYLGVMLGVASANSALMFISKGLSNTLSKKFMATAVTRTTWYPLLKKIAGYIGVSVTKKTTSAVISKSLPVIGGFVSGGLTLITFRPMGNRLIKTFETTLTATPDQIKQAQNVILEDIKKSSNE</sequence>
<protein>
    <recommendedName>
        <fullName evidence="3">EcsC family protein</fullName>
    </recommendedName>
</protein>
<organism evidence="1 2">
    <name type="scientific">Lacticaseibacillus paracasei</name>
    <name type="common">Lactobacillus paracasei</name>
    <dbReference type="NCBI Taxonomy" id="1597"/>
    <lineage>
        <taxon>Bacteria</taxon>
        <taxon>Bacillati</taxon>
        <taxon>Bacillota</taxon>
        <taxon>Bacilli</taxon>
        <taxon>Lactobacillales</taxon>
        <taxon>Lactobacillaceae</taxon>
        <taxon>Lacticaseibacillus</taxon>
    </lineage>
</organism>
<name>A0AAW6A932_LACPA</name>
<evidence type="ECO:0008006" key="3">
    <source>
        <dbReference type="Google" id="ProtNLM"/>
    </source>
</evidence>
<reference evidence="1 2" key="1">
    <citation type="submission" date="2023-01" db="EMBL/GenBank/DDBJ databases">
        <title>Complete genome sequence of Lacticaseibacillus paracasei SRCM217440 isolated from Makgeolli.</title>
        <authorList>
            <person name="Yang H.-G."/>
            <person name="Jeong S.-J."/>
            <person name="Ha G.-S."/>
            <person name="Yang H.-J."/>
            <person name="Jeong D.-Y."/>
        </authorList>
    </citation>
    <scope>NUCLEOTIDE SEQUENCE [LARGE SCALE GENOMIC DNA]</scope>
    <source>
        <strain evidence="1 2">SRCM217440</strain>
    </source>
</reference>